<gene>
    <name evidence="2" type="ORF">FSB_LOCUS20541</name>
</gene>
<dbReference type="AlphaFoldDB" id="A0A2N9G060"/>
<evidence type="ECO:0000256" key="1">
    <source>
        <dbReference type="SAM" id="MobiDB-lite"/>
    </source>
</evidence>
<reference evidence="2" key="1">
    <citation type="submission" date="2018-02" db="EMBL/GenBank/DDBJ databases">
        <authorList>
            <person name="Cohen D.B."/>
            <person name="Kent A.D."/>
        </authorList>
    </citation>
    <scope>NUCLEOTIDE SEQUENCE</scope>
</reference>
<organism evidence="2">
    <name type="scientific">Fagus sylvatica</name>
    <name type="common">Beechnut</name>
    <dbReference type="NCBI Taxonomy" id="28930"/>
    <lineage>
        <taxon>Eukaryota</taxon>
        <taxon>Viridiplantae</taxon>
        <taxon>Streptophyta</taxon>
        <taxon>Embryophyta</taxon>
        <taxon>Tracheophyta</taxon>
        <taxon>Spermatophyta</taxon>
        <taxon>Magnoliopsida</taxon>
        <taxon>eudicotyledons</taxon>
        <taxon>Gunneridae</taxon>
        <taxon>Pentapetalae</taxon>
        <taxon>rosids</taxon>
        <taxon>fabids</taxon>
        <taxon>Fagales</taxon>
        <taxon>Fagaceae</taxon>
        <taxon>Fagus</taxon>
    </lineage>
</organism>
<evidence type="ECO:0000313" key="2">
    <source>
        <dbReference type="EMBL" id="SPC92659.1"/>
    </source>
</evidence>
<feature type="compositionally biased region" description="Basic and acidic residues" evidence="1">
    <location>
        <begin position="100"/>
        <end position="111"/>
    </location>
</feature>
<dbReference type="PANTHER" id="PTHR33116">
    <property type="entry name" value="REVERSE TRANSCRIPTASE ZINC-BINDING DOMAIN-CONTAINING PROTEIN-RELATED-RELATED"/>
    <property type="match status" value="1"/>
</dbReference>
<name>A0A2N9G060_FAGSY</name>
<accession>A0A2N9G060</accession>
<sequence length="577" mass="65330">MTAATPTLPPPTVSLPPPPPLLPHLYHYPFPHPYTYPVHHHGSFPMPPPPAHMGWFNHPAPINPASQSTQGVARQGWVNFSNLCKGFRTSTVGSQRHISLGRDPERRKGEAGDEVATSPVESAIDASLDASEWALQLQDGWRLVVPSIPMAHLSSNPFFALSSDFLEAGKRLSIDLGVLSSDEWIEDGEFDRDSSLEISKFEQGGVVGDWDEDAMWVEPLAISLPNAEVRIEEKGWGLTKLKEFGEYLGASYEGFEDRVMTLLCEIEASTGVTRCNGEGSQQSIMVAKPRVSSGFKWAFFGVYGPNRSVERRLLWEELSRISSWWGVPWRFFKIHLCRVSALPLMYLGLPLGASFKKTTIWNAVVEKVEKRPAEWKRIYLSKRGRLTLIKSTLSSLPSYYLSLFPLPMSVARRIEKLQRDFLWGGMGDEHKYHLVNWQQICAPLQHGGLGIRNLVVDSKYGSQRGSWCSHRVHVPYGVGLWKFIRTGWDSFSRHLAFKVGDGSRVKFWLDSWCGDQPLQDRFPELFRLARVPDASVADHLQILDSSHHWDIVFSRQAQDWELETVTAFMELLYSYPI</sequence>
<dbReference type="PANTHER" id="PTHR33116:SF78">
    <property type="entry name" value="OS12G0587133 PROTEIN"/>
    <property type="match status" value="1"/>
</dbReference>
<feature type="region of interest" description="Disordered" evidence="1">
    <location>
        <begin position="94"/>
        <end position="117"/>
    </location>
</feature>
<dbReference type="EMBL" id="OIVN01001326">
    <property type="protein sequence ID" value="SPC92659.1"/>
    <property type="molecule type" value="Genomic_DNA"/>
</dbReference>
<proteinExistence type="predicted"/>
<protein>
    <submittedName>
        <fullName evidence="2">Uncharacterized protein</fullName>
    </submittedName>
</protein>